<dbReference type="InterPro" id="IPR026854">
    <property type="entry name" value="VPS13_N"/>
</dbReference>
<dbReference type="EMBL" id="CM007387">
    <property type="protein sequence ID" value="ONK64446.1"/>
    <property type="molecule type" value="Genomic_DNA"/>
</dbReference>
<proteinExistence type="inferred from homology"/>
<dbReference type="GO" id="GO:0045053">
    <property type="term" value="P:protein retention in Golgi apparatus"/>
    <property type="evidence" value="ECO:0007669"/>
    <property type="project" value="TreeGrafter"/>
</dbReference>
<dbReference type="InterPro" id="IPR056748">
    <property type="entry name" value="VPS13-like_C"/>
</dbReference>
<evidence type="ECO:0000259" key="4">
    <source>
        <dbReference type="Pfam" id="PF12624"/>
    </source>
</evidence>
<dbReference type="Pfam" id="PF25036">
    <property type="entry name" value="VPS13_VAB"/>
    <property type="match status" value="2"/>
</dbReference>
<comment type="similarity">
    <text evidence="1">Belongs to the VPS13 family.</text>
</comment>
<feature type="domain" description="Vacuolar protein sorting-associated protein 13 VPS13 adaptor binding" evidence="5">
    <location>
        <begin position="2405"/>
        <end position="2658"/>
    </location>
</feature>
<keyword evidence="2" id="KW-0813">Transport</keyword>
<evidence type="ECO:0000256" key="2">
    <source>
        <dbReference type="ARBA" id="ARBA00022448"/>
    </source>
</evidence>
<evidence type="ECO:0000313" key="7">
    <source>
        <dbReference type="EMBL" id="ONK64446.1"/>
    </source>
</evidence>
<keyword evidence="3" id="KW-0445">Lipid transport</keyword>
<dbReference type="GO" id="GO:0006869">
    <property type="term" value="P:lipid transport"/>
    <property type="evidence" value="ECO:0007669"/>
    <property type="project" value="UniProtKB-KW"/>
</dbReference>
<evidence type="ECO:0000256" key="3">
    <source>
        <dbReference type="ARBA" id="ARBA00023055"/>
    </source>
</evidence>
<gene>
    <name evidence="7" type="ORF">A4U43_C07F26050</name>
</gene>
<protein>
    <submittedName>
        <fullName evidence="7">Uncharacterized protein</fullName>
    </submittedName>
</protein>
<dbReference type="InterPro" id="IPR026847">
    <property type="entry name" value="VPS13"/>
</dbReference>
<keyword evidence="8" id="KW-1185">Reference proteome</keyword>
<feature type="domain" description="Vacuolar protein sorting-associated protein 13 VPS13 adaptor binding" evidence="5">
    <location>
        <begin position="1978"/>
        <end position="2197"/>
    </location>
</feature>
<dbReference type="Pfam" id="PF12624">
    <property type="entry name" value="VPS13_N"/>
    <property type="match status" value="1"/>
</dbReference>
<sequence>MFEGFVSQVLLGYLGRYVKGIQKDQLKIGLWREEVLLENVELILEAFDYLQLPFALKTGKVGKLSIKVPWKKLGWEPIIVALEDVFICACQREEDEWSSDSVERRELAGKMAKLNAIELAKFSRRVSDNPAGQSFLSYIYAKILDNIQVSIKNVRIIYNDSHNNKGNFVFGLRFSILTMTTDNQKQSSSMSVGRLRSGQVNKSVEISNIWLYCNLLEDSPGLLGVDGTAGSQLSCDLNIESERYDYLINPFDVSISLLVNKTGKLDGGPQYALIAELTNLVVSLNENQLQQILSFWDYLSICALREKYGRYRPPQDSLSQKLNGWQRMWWRYALESVLADVRKKLKKTSWSNFGRRISQCRRYVNLYKRKLELLQQEQLINKDILTELEKMDKECDIDDILNFRCLAEQELQDLLSSRSSNMSTNDYVHYQAKQHSTDQLANRERGWLNWLSLGMLGAGGTADSSSFAGVITDEIIKDIYDATEFHPMPSSGGDSSESDKLCSFSIKLNICQILFTISTRKLNRTIANAILDGIDFESKVWEDSVSVLAAIGSVKIINPCDDLLVLKAEAVFEENSPLHTVPFLDIQVNLLQPKQASEISVKVMLQPFEVTCGPGFFLDLLHFYNIMASFQLQQDRVLHSLNGLRSFPARLLSKTEYMLFNRKKVNWDVTFMNVVIKLPFRSEILDNPIMYLELGSLFFKSRYKMETGQEMLDNFHCYDHVYEGCFKNSMDDVPLVAELQSLYNHYTIELTEFEVRVPASNICGATSIIEKLNANIGFRLCMFFDEPTLKALEVDCILPSVRMQISPAAVHALVGVRDKLLLQESEGVATTVSDGFEKFKPDDCYCFRFFVSVKLDQLSLGIILEEDAPDSPLVSFFLKSIDFKYIMQEDPECHFYVKFLKAEELKLKGESTAFILCSLRDEYCSTSSGHFEQVGPCSPSVTCSEDSPGEGCFKFKYYVRSDGCKIQHECSVFLNAVDLHIHPRIFGYLHGFYSKVSKQSFSSAKSFNLNQQEDTETFDIELSKSGFSDFYDTDPTTYSSNRVDHFPFVNIYNSGSLSCLEGSLIGCVPKLPSSYVNDRHQRIQTFKFQKKRRTYSYATVESPSSTGTVSMERDSCTVNMFLLDISISNLRVHFHDSSCILGTITLSKCGSSIISQDSDGWDARICTDGVMLSSSWSPPSIHDQLWSPALPSVSPALNIRLRKKRTGTLSSMTEVSFGVQYICCILPSSFLAMMIGYFSLPDWTSKGNEDVINQCASEIDDFENVQSCSSAFLYKFEILHSRLILPVESQPNFCLQLGLSQLYFASTLMSSIVDADKDIPSSCAIPSHLTADKLDIINLFGRNLSLSLIPLKGDAGFLLKADEYSRIANVPLIEQLDADLWVRIPCTTNTCPEQSALPTSIMMRVCVCNLIAEDRHLVLGIRAIRSVIEELSSIGEESKFFSSDVLQFLQIRKTLKEAKAVTLDTSNRTLMNIKLCADTISIRFSRFWIEESASEMMAKINLQLNVSASLEKGVLRFLDIDIPCLLLHSINTNRPLASFVSDSSLISHLHINFSESDCGKKELLFSIPFLDVWLHLSEWNNFIDVLSSYSKFDSASNSSAANPESIYDGDPGSQVFNSSASEDVMEEDIILIIKSENSAIALHLPFWDKEEHLGDPKIDEVSKRCKYVNFSLQSRCCEFTIGKTWVKLQFNMEKVRAILEMVHDQNISSMPFILISQIKLETNGQKRQGELMHFSTEVHVESVDVGLSYQIFNFWSNSELQLPERSSSPFPCHCIVCHVHLRKGSLLLSDGRAIFRAKQMIADALKQLEAAELRGILGFHSTEDVHTRRYAPYILQNDTSLPLTFHVSRGSISTDDTHGSLRNHQNIVEPGYTVPIYVEETADEQYFRHGTAYSSERLIEKKVNALSHHMISIHLEGTTGPSKPMSMDLVGLSCFEVNFSNDKQSEVIENERGNDTSGFNRMTGRYRSDQNKGLVVPVVFEVSMQHYSKMIRLYSTVILFNSTSMPLELRFDIPFGVSSKILDPILPGEDIPLPLHLAEAGRMRWRPVGNSYLWSEAHSLLNILSQEYKLGFLRSFVCYPAQPTSDPFRCCISVQDYSLSPSGGPRKHSSLGSQRIRRETVNHVNEGILEPGITKKHLIREIRLTTPFVVHNYLPLGLSLMVESSGVAHSISVKEADVASVFHVDSTNDLGVTLHMQGYMPIGVKFPRVEAFSSTAKLNGLKYYLSETLALFPETSSGPTYVTVEKVMDVFSGAREIFLYVSFLLYNCTGLTLSIVDGNHEGKGTAEIIPSSYHLIEDEYLLSGKQGIPLISSGSESSAGALGVNSHTISIREKSSLHLHKLLTRHFPFPFTYRHYRDYSSSSYPDSAVTSVSSSVNGWPTKRLLHYSRNSEKKDVVNENHHTQIASGGEVKPFMYCPLGHIPASVLIVKLCAHMPQCISGNVLCPTWSSPFPLVPESGSANVVIPKPNGSGAFLISASSIPVEGELSGRTRAITFQPRYVICNACNQELCYKQKGTNEFYRLGVGQHSHLHWSDTSRELCVSIRFNTPGWQWSGSFLPDYFGDVQVKMRNYVSETSHMVRVEVQNADLAIRGKKIKTAGATSSTQLIIISDDKSGFMPYRIDNFSMERLRVYQQRCEFFETTVHAYTSAHYAWDEPCYPHRLVVEVPGERILGTYTLDSEQEYLPIYLPTTSEKAERRLYVSVHAEGAIKVLRIIDSSYHIIKDVKETGLLGLKEKKNAHQKHSVQDDYSEVIKLHFPFIGISLINSSPQELVFACARETVITVMQSLGQQKVSFQILTLQIDSQFPDSLYPIILSFDNEHRGRSANFMKNMEHTLRMQNENASPTSENTNESALHFTAVKWRNTDASLFSFKYIHLRLSPLCIELEEQVLLNLLDFFRVVSLRLQSKNLQNNFETRTEAYGIGVSRQFPANHRDHMHIGYNVSRLSKITDTDKKKLLPSVFPIGTPWQQIYLSAKRQKKMYIEVLELAPIKLSLSFTSTPWMIRNEVQTGVQNLPHISSTTFQRSLMALVDVEGVPVHLGELVLGHLMASRESIEEMVTKHYTRQLLHEMYKVFGSAGVIGNPIGFARNVGLGIKDFLSVSSKEIVHSPIGLLNGIAQGSKSLLSNTIYAISSATTQFTKTAHKGIVALTFDEQTAAEMDMQLKSESHGRGILSEFFEGLTGLLQSPIRGAEKHGLPGVVSGIAMGTAGLVARPMASILEATGKTAQSIRKRSNPHQSKRLRIRFPRPLARELPLLPYSWEEAIGVSMLLQADASRLRDEIFVMCKTLRHPGNFIIITERLVFSVCCSCLVDLDSPEFVGVAADPEWVIETEMSLESIVHIDRTGDALNIVGSNAETTSRQKKGGMKESRAWKTPISAPLFNVRVEFRNQEEAEDVLQVLLSTIDQSKERRRSGHLLLRSNLRFNGSVSH</sequence>
<dbReference type="Proteomes" id="UP000243459">
    <property type="component" value="Chromosome 7"/>
</dbReference>
<dbReference type="Pfam" id="PF25037">
    <property type="entry name" value="VPS13_C"/>
    <property type="match status" value="1"/>
</dbReference>
<dbReference type="PANTHER" id="PTHR16166">
    <property type="entry name" value="VACUOLAR PROTEIN SORTING-ASSOCIATED PROTEIN VPS13"/>
    <property type="match status" value="1"/>
</dbReference>
<name>A0A5P1EEZ4_ASPOF</name>
<dbReference type="InterPro" id="IPR009543">
    <property type="entry name" value="VPS13_VAB"/>
</dbReference>
<organism evidence="7 8">
    <name type="scientific">Asparagus officinalis</name>
    <name type="common">Garden asparagus</name>
    <dbReference type="NCBI Taxonomy" id="4686"/>
    <lineage>
        <taxon>Eukaryota</taxon>
        <taxon>Viridiplantae</taxon>
        <taxon>Streptophyta</taxon>
        <taxon>Embryophyta</taxon>
        <taxon>Tracheophyta</taxon>
        <taxon>Spermatophyta</taxon>
        <taxon>Magnoliopsida</taxon>
        <taxon>Liliopsida</taxon>
        <taxon>Asparagales</taxon>
        <taxon>Asparagaceae</taxon>
        <taxon>Asparagoideae</taxon>
        <taxon>Asparagus</taxon>
    </lineage>
</organism>
<evidence type="ECO:0000259" key="6">
    <source>
        <dbReference type="Pfam" id="PF25037"/>
    </source>
</evidence>
<feature type="domain" description="Chorein N-terminal" evidence="4">
    <location>
        <begin position="1"/>
        <end position="809"/>
    </location>
</feature>
<dbReference type="PANTHER" id="PTHR16166:SF143">
    <property type="entry name" value="PROTEIN SORTING-ASSOCIATED PROTEIN, PUTATIVE (DUF1162)-RELATED"/>
    <property type="match status" value="1"/>
</dbReference>
<feature type="domain" description="Intermembrane lipid transfer protein VPS13-like C-terminal" evidence="6">
    <location>
        <begin position="3245"/>
        <end position="3312"/>
    </location>
</feature>
<accession>A0A5P1EEZ4</accession>
<dbReference type="OMA" id="CEWQYTF"/>
<evidence type="ECO:0000259" key="5">
    <source>
        <dbReference type="Pfam" id="PF25036"/>
    </source>
</evidence>
<reference evidence="8" key="1">
    <citation type="journal article" date="2017" name="Nat. Commun.">
        <title>The asparagus genome sheds light on the origin and evolution of a young Y chromosome.</title>
        <authorList>
            <person name="Harkess A."/>
            <person name="Zhou J."/>
            <person name="Xu C."/>
            <person name="Bowers J.E."/>
            <person name="Van der Hulst R."/>
            <person name="Ayyampalayam S."/>
            <person name="Mercati F."/>
            <person name="Riccardi P."/>
            <person name="McKain M.R."/>
            <person name="Kakrana A."/>
            <person name="Tang H."/>
            <person name="Ray J."/>
            <person name="Groenendijk J."/>
            <person name="Arikit S."/>
            <person name="Mathioni S.M."/>
            <person name="Nakano M."/>
            <person name="Shan H."/>
            <person name="Telgmann-Rauber A."/>
            <person name="Kanno A."/>
            <person name="Yue Z."/>
            <person name="Chen H."/>
            <person name="Li W."/>
            <person name="Chen Y."/>
            <person name="Xu X."/>
            <person name="Zhang Y."/>
            <person name="Luo S."/>
            <person name="Chen H."/>
            <person name="Gao J."/>
            <person name="Mao Z."/>
            <person name="Pires J.C."/>
            <person name="Luo M."/>
            <person name="Kudrna D."/>
            <person name="Wing R.A."/>
            <person name="Meyers B.C."/>
            <person name="Yi K."/>
            <person name="Kong H."/>
            <person name="Lavrijsen P."/>
            <person name="Sunseri F."/>
            <person name="Falavigna A."/>
            <person name="Ye Y."/>
            <person name="Leebens-Mack J.H."/>
            <person name="Chen G."/>
        </authorList>
    </citation>
    <scope>NUCLEOTIDE SEQUENCE [LARGE SCALE GENOMIC DNA]</scope>
    <source>
        <strain evidence="8">cv. DH0086</strain>
    </source>
</reference>
<dbReference type="Gramene" id="ONK64446">
    <property type="protein sequence ID" value="ONK64446"/>
    <property type="gene ID" value="A4U43_C07F26050"/>
</dbReference>
<dbReference type="GO" id="GO:0006623">
    <property type="term" value="P:protein targeting to vacuole"/>
    <property type="evidence" value="ECO:0007669"/>
    <property type="project" value="TreeGrafter"/>
</dbReference>
<evidence type="ECO:0000256" key="1">
    <source>
        <dbReference type="ARBA" id="ARBA00006545"/>
    </source>
</evidence>
<evidence type="ECO:0000313" key="8">
    <source>
        <dbReference type="Proteomes" id="UP000243459"/>
    </source>
</evidence>